<evidence type="ECO:0000256" key="5">
    <source>
        <dbReference type="ARBA" id="ARBA00022842"/>
    </source>
</evidence>
<evidence type="ECO:0000313" key="11">
    <source>
        <dbReference type="EMBL" id="BAL81036.1"/>
    </source>
</evidence>
<dbReference type="GO" id="GO:0006166">
    <property type="term" value="P:purine ribonucleoside salvage"/>
    <property type="evidence" value="ECO:0007669"/>
    <property type="project" value="TreeGrafter"/>
</dbReference>
<dbReference type="PANTHER" id="PTHR45745">
    <property type="entry name" value="PHOSPHOMANNOMUTASE 45A"/>
    <property type="match status" value="1"/>
</dbReference>
<evidence type="ECO:0000313" key="12">
    <source>
        <dbReference type="Proteomes" id="UP000004793"/>
    </source>
</evidence>
<dbReference type="Pfam" id="PF00408">
    <property type="entry name" value="PGM_PMM_IV"/>
    <property type="match status" value="1"/>
</dbReference>
<feature type="domain" description="Alpha-D-phosphohexomutase alpha/beta/alpha" evidence="8">
    <location>
        <begin position="3"/>
        <end position="137"/>
    </location>
</feature>
<evidence type="ECO:0000256" key="4">
    <source>
        <dbReference type="ARBA" id="ARBA00022723"/>
    </source>
</evidence>
<dbReference type="SUPFAM" id="SSF55957">
    <property type="entry name" value="Phosphoglucomutase, C-terminal domain"/>
    <property type="match status" value="1"/>
</dbReference>
<dbReference type="PANTHER" id="PTHR45745:SF1">
    <property type="entry name" value="PHOSPHOGLUCOMUTASE 2B-RELATED"/>
    <property type="match status" value="1"/>
</dbReference>
<dbReference type="Gene3D" id="3.40.120.10">
    <property type="entry name" value="Alpha-D-Glucose-1,6-Bisphosphate, subunit A, domain 3"/>
    <property type="match status" value="3"/>
</dbReference>
<dbReference type="GO" id="GO:0004614">
    <property type="term" value="F:phosphoglucomutase activity"/>
    <property type="evidence" value="ECO:0007669"/>
    <property type="project" value="UniProtKB-EC"/>
</dbReference>
<evidence type="ECO:0000259" key="9">
    <source>
        <dbReference type="Pfam" id="PF02879"/>
    </source>
</evidence>
<keyword evidence="3" id="KW-0597">Phosphoprotein</keyword>
<feature type="domain" description="Alpha-D-phosphohexomutase C-terminal" evidence="7">
    <location>
        <begin position="419"/>
        <end position="461"/>
    </location>
</feature>
<sequence length="476" mass="53780">MPIKFGTSGWRGIIADDFTFENVRLASAGIAYYLKEIGARSIIVGYDTRFMSEDFAKTSASVVAAYGIEVYFSQYDIPTPVVAFEILDKNADGGINITASHNDYMYNGLKFSNKTGGPALPEETKRIEEITNQIKENKEKIQITNFDEAVSKGLIHIFDKTNYFDNLRKMVDFEKIREKRLRVVYEPFFGTGRRFLPPLIQDITDFEMIHGVRDPLFGKLHPEPIEENLKPLQEAVLKKQANIGISTDGDADRFGFIDSDGSFVPPNIILSIIYHYLLDVRKLKGNVVRTISTTTLLDRIAHAHGFEAIVTPVGFKYIGEALFEKKAIFGGEESGGASLQGWLQEKDGILIDTLVLEIISHYGKSLRQLMNNLFERYGTVHNKRIDFSFSKELQSKLMGLLKEYIIQNKELLAVTNINELDGLQITLEDQSTILFRLSGTEPKMRIYLEAYSEEKLNKLSHFAIQILNKAGGLSEN</sequence>
<dbReference type="InterPro" id="IPR005846">
    <property type="entry name" value="A-D-PHexomutase_a/b/a-III"/>
</dbReference>
<dbReference type="OrthoDB" id="9806956at2"/>
<dbReference type="Proteomes" id="UP000004793">
    <property type="component" value="Chromosome"/>
</dbReference>
<evidence type="ECO:0000256" key="1">
    <source>
        <dbReference type="ARBA" id="ARBA00001946"/>
    </source>
</evidence>
<evidence type="ECO:0000256" key="6">
    <source>
        <dbReference type="ARBA" id="ARBA00023235"/>
    </source>
</evidence>
<comment type="similarity">
    <text evidence="2">Belongs to the phosphohexose mutase family.</text>
</comment>
<feature type="domain" description="Alpha-D-phosphohexomutase alpha/beta/alpha" evidence="10">
    <location>
        <begin position="266"/>
        <end position="377"/>
    </location>
</feature>
<keyword evidence="12" id="KW-1185">Reference proteome</keyword>
<evidence type="ECO:0000256" key="2">
    <source>
        <dbReference type="ARBA" id="ARBA00010231"/>
    </source>
</evidence>
<keyword evidence="6 11" id="KW-0413">Isomerase</keyword>
<dbReference type="PRINTS" id="PR00509">
    <property type="entry name" value="PGMPMM"/>
</dbReference>
<keyword evidence="5" id="KW-0460">Magnesium</keyword>
<dbReference type="GO" id="GO:0008973">
    <property type="term" value="F:phosphopentomutase activity"/>
    <property type="evidence" value="ECO:0007669"/>
    <property type="project" value="TreeGrafter"/>
</dbReference>
<dbReference type="InterPro" id="IPR005844">
    <property type="entry name" value="A-D-PHexomutase_a/b/a-I"/>
</dbReference>
<evidence type="ECO:0000259" key="10">
    <source>
        <dbReference type="Pfam" id="PF02880"/>
    </source>
</evidence>
<accession>A0A7U6JES7</accession>
<comment type="cofactor">
    <cofactor evidence="1">
        <name>Mg(2+)</name>
        <dbReference type="ChEBI" id="CHEBI:18420"/>
    </cofactor>
</comment>
<protein>
    <submittedName>
        <fullName evidence="11">Phosphoglucomutase</fullName>
        <ecNumber evidence="11">5.4.2.2</ecNumber>
    </submittedName>
</protein>
<proteinExistence type="inferred from homology"/>
<dbReference type="Gene3D" id="3.30.310.50">
    <property type="entry name" value="Alpha-D-phosphohexomutase, C-terminal domain"/>
    <property type="match status" value="1"/>
</dbReference>
<dbReference type="EMBL" id="AP012051">
    <property type="protein sequence ID" value="BAL81036.1"/>
    <property type="molecule type" value="Genomic_DNA"/>
</dbReference>
<evidence type="ECO:0000256" key="3">
    <source>
        <dbReference type="ARBA" id="ARBA00022553"/>
    </source>
</evidence>
<name>A0A7U6JES7_CALEA</name>
<dbReference type="SUPFAM" id="SSF53738">
    <property type="entry name" value="Phosphoglucomutase, first 3 domains"/>
    <property type="match status" value="2"/>
</dbReference>
<dbReference type="Pfam" id="PF02878">
    <property type="entry name" value="PGM_PMM_I"/>
    <property type="match status" value="1"/>
</dbReference>
<dbReference type="InterPro" id="IPR005843">
    <property type="entry name" value="A-D-PHexomutase_C"/>
</dbReference>
<dbReference type="InterPro" id="IPR005845">
    <property type="entry name" value="A-D-PHexomutase_a/b/a-II"/>
</dbReference>
<keyword evidence="4" id="KW-0479">Metal-binding</keyword>
<dbReference type="AlphaFoldDB" id="A0A7U6JES7"/>
<organism evidence="11 12">
    <name type="scientific">Caldisericum exile (strain DSM 21853 / NBRC 104410 / AZM16c01)</name>
    <dbReference type="NCBI Taxonomy" id="511051"/>
    <lineage>
        <taxon>Bacteria</taxon>
        <taxon>Pseudomonadati</taxon>
        <taxon>Caldisericota/Cryosericota group</taxon>
        <taxon>Caldisericota</taxon>
        <taxon>Caldisericia</taxon>
        <taxon>Caldisericales</taxon>
        <taxon>Caldisericaceae</taxon>
        <taxon>Caldisericum</taxon>
    </lineage>
</organism>
<dbReference type="GO" id="GO:0046872">
    <property type="term" value="F:metal ion binding"/>
    <property type="evidence" value="ECO:0007669"/>
    <property type="project" value="UniProtKB-KW"/>
</dbReference>
<dbReference type="Pfam" id="PF02880">
    <property type="entry name" value="PGM_PMM_III"/>
    <property type="match status" value="1"/>
</dbReference>
<dbReference type="RefSeq" id="WP_014453438.1">
    <property type="nucleotide sequence ID" value="NC_017096.1"/>
</dbReference>
<gene>
    <name evidence="11" type="primary">pgm</name>
    <name evidence="11" type="ordered locus">CSE_09100</name>
</gene>
<dbReference type="InterPro" id="IPR036900">
    <property type="entry name" value="A-D-PHexomutase_C_sf"/>
</dbReference>
<dbReference type="KEGG" id="cex:CSE_09100"/>
<dbReference type="InterPro" id="IPR005841">
    <property type="entry name" value="Alpha-D-phosphohexomutase_SF"/>
</dbReference>
<dbReference type="InterPro" id="IPR016055">
    <property type="entry name" value="A-D-PHexomutase_a/b/a-I/II/III"/>
</dbReference>
<evidence type="ECO:0000259" key="8">
    <source>
        <dbReference type="Pfam" id="PF02878"/>
    </source>
</evidence>
<evidence type="ECO:0000259" key="7">
    <source>
        <dbReference type="Pfam" id="PF00408"/>
    </source>
</evidence>
<feature type="domain" description="Alpha-D-phosphohexomutase alpha/beta/alpha" evidence="9">
    <location>
        <begin position="162"/>
        <end position="261"/>
    </location>
</feature>
<dbReference type="EC" id="5.4.2.2" evidence="11"/>
<dbReference type="CDD" id="cd05800">
    <property type="entry name" value="PGM_like2"/>
    <property type="match status" value="1"/>
</dbReference>
<dbReference type="Pfam" id="PF02879">
    <property type="entry name" value="PGM_PMM_II"/>
    <property type="match status" value="1"/>
</dbReference>
<dbReference type="GO" id="GO:0005975">
    <property type="term" value="P:carbohydrate metabolic process"/>
    <property type="evidence" value="ECO:0007669"/>
    <property type="project" value="InterPro"/>
</dbReference>
<reference evidence="11 12" key="1">
    <citation type="submission" date="2011-01" db="EMBL/GenBank/DDBJ databases">
        <title>Whole genome sequence of Caldisericum exile AZM16c01.</title>
        <authorList>
            <person name="Narita-Yamada S."/>
            <person name="Kawakoshi A."/>
            <person name="Nakamura S."/>
            <person name="Sasagawa M."/>
            <person name="Fukada J."/>
            <person name="Sekine M."/>
            <person name="Kato Y."/>
            <person name="Fukai R."/>
            <person name="Sasaki K."/>
            <person name="Hanamaki A."/>
            <person name="Narita H."/>
            <person name="Konno Y."/>
            <person name="Mori K."/>
            <person name="Yamazaki S."/>
            <person name="Suzuki K."/>
            <person name="Fujita N."/>
        </authorList>
    </citation>
    <scope>NUCLEOTIDE SEQUENCE [LARGE SCALE GENOMIC DNA]</scope>
    <source>
        <strain evidence="12">DSM 21853 / NBRC 104410 / AZM16c01</strain>
    </source>
</reference>